<name>A0A6A6W609_9PEZI</name>
<keyword evidence="3" id="KW-1185">Reference proteome</keyword>
<sequence>MSARTVERGAADKNRKLDHPEMVEKRYTLADIQERSPSPLEPVDTIINIPPDNRTPDDVLIEKPNPSPAGPTNFSTESKILLDNKSLNQHEGAQSIHVAAAPTISLSKPFDSNKAAPLDNKNGGPAPVATSKPCAARPPTELLTLPQIIDRIMGSGLPEETIFPAIRRCFARLMSVPVEYIDAEIWYAFQGPETSGGGVQETESTWLPRLNEVEIPVAFSMSGHVHVVTGRSVYITSDFQTQYTKHIALIREAELSQSRARHTIGLRASDRGPAAGSCAHQ</sequence>
<dbReference type="RefSeq" id="XP_033600060.1">
    <property type="nucleotide sequence ID" value="XM_033747079.1"/>
</dbReference>
<organism evidence="2 3">
    <name type="scientific">Pseudovirgaria hyperparasitica</name>
    <dbReference type="NCBI Taxonomy" id="470096"/>
    <lineage>
        <taxon>Eukaryota</taxon>
        <taxon>Fungi</taxon>
        <taxon>Dikarya</taxon>
        <taxon>Ascomycota</taxon>
        <taxon>Pezizomycotina</taxon>
        <taxon>Dothideomycetes</taxon>
        <taxon>Dothideomycetes incertae sedis</taxon>
        <taxon>Acrospermales</taxon>
        <taxon>Acrospermaceae</taxon>
        <taxon>Pseudovirgaria</taxon>
    </lineage>
</organism>
<proteinExistence type="predicted"/>
<feature type="compositionally biased region" description="Basic and acidic residues" evidence="1">
    <location>
        <begin position="1"/>
        <end position="34"/>
    </location>
</feature>
<evidence type="ECO:0000313" key="3">
    <source>
        <dbReference type="Proteomes" id="UP000799437"/>
    </source>
</evidence>
<feature type="region of interest" description="Disordered" evidence="1">
    <location>
        <begin position="1"/>
        <end position="76"/>
    </location>
</feature>
<dbReference type="GeneID" id="54488133"/>
<reference evidence="2" key="1">
    <citation type="journal article" date="2020" name="Stud. Mycol.">
        <title>101 Dothideomycetes genomes: a test case for predicting lifestyles and emergence of pathogens.</title>
        <authorList>
            <person name="Haridas S."/>
            <person name="Albert R."/>
            <person name="Binder M."/>
            <person name="Bloem J."/>
            <person name="Labutti K."/>
            <person name="Salamov A."/>
            <person name="Andreopoulos B."/>
            <person name="Baker S."/>
            <person name="Barry K."/>
            <person name="Bills G."/>
            <person name="Bluhm B."/>
            <person name="Cannon C."/>
            <person name="Castanera R."/>
            <person name="Culley D."/>
            <person name="Daum C."/>
            <person name="Ezra D."/>
            <person name="Gonzalez J."/>
            <person name="Henrissat B."/>
            <person name="Kuo A."/>
            <person name="Liang C."/>
            <person name="Lipzen A."/>
            <person name="Lutzoni F."/>
            <person name="Magnuson J."/>
            <person name="Mondo S."/>
            <person name="Nolan M."/>
            <person name="Ohm R."/>
            <person name="Pangilinan J."/>
            <person name="Park H.-J."/>
            <person name="Ramirez L."/>
            <person name="Alfaro M."/>
            <person name="Sun H."/>
            <person name="Tritt A."/>
            <person name="Yoshinaga Y."/>
            <person name="Zwiers L.-H."/>
            <person name="Turgeon B."/>
            <person name="Goodwin S."/>
            <person name="Spatafora J."/>
            <person name="Crous P."/>
            <person name="Grigoriev I."/>
        </authorList>
    </citation>
    <scope>NUCLEOTIDE SEQUENCE</scope>
    <source>
        <strain evidence="2">CBS 121739</strain>
    </source>
</reference>
<dbReference type="AlphaFoldDB" id="A0A6A6W609"/>
<gene>
    <name evidence="2" type="ORF">EJ05DRAFT_501139</name>
</gene>
<accession>A0A6A6W609</accession>
<feature type="region of interest" description="Disordered" evidence="1">
    <location>
        <begin position="111"/>
        <end position="137"/>
    </location>
</feature>
<dbReference type="EMBL" id="ML996573">
    <property type="protein sequence ID" value="KAF2757609.1"/>
    <property type="molecule type" value="Genomic_DNA"/>
</dbReference>
<dbReference type="Proteomes" id="UP000799437">
    <property type="component" value="Unassembled WGS sequence"/>
</dbReference>
<evidence type="ECO:0000313" key="2">
    <source>
        <dbReference type="EMBL" id="KAF2757609.1"/>
    </source>
</evidence>
<protein>
    <submittedName>
        <fullName evidence="2">Uncharacterized protein</fullName>
    </submittedName>
</protein>
<evidence type="ECO:0000256" key="1">
    <source>
        <dbReference type="SAM" id="MobiDB-lite"/>
    </source>
</evidence>